<dbReference type="PANTHER" id="PTHR32470">
    <property type="entry name" value="ADH DEHYDROGENASE [UBIQUINONE] 1 ALPHA SUBCOMPLEX ASSEMBLY FACTOR 2"/>
    <property type="match status" value="1"/>
</dbReference>
<accession>A0A0P4VPN3</accession>
<comment type="similarity">
    <text evidence="1">Belongs to the complex I NDUFA12 subunit family.</text>
</comment>
<evidence type="ECO:0000256" key="1">
    <source>
        <dbReference type="ARBA" id="ARBA00007355"/>
    </source>
</evidence>
<protein>
    <submittedName>
        <fullName evidence="2">Uncharacterized protein</fullName>
    </submittedName>
</protein>
<dbReference type="GO" id="GO:0032981">
    <property type="term" value="P:mitochondrial respiratory chain complex I assembly"/>
    <property type="evidence" value="ECO:0007669"/>
    <property type="project" value="TreeGrafter"/>
</dbReference>
<reference evidence="2" key="1">
    <citation type="journal article" date="2016" name="PLoS Negl. Trop. Dis.">
        <title>A Deep Insight into the Sialome of Rhodnius neglectus, a Vector of Chagas Disease.</title>
        <authorList>
            <person name="Santiago P.B."/>
            <person name="Assumpcao T.C."/>
            <person name="Araujo C.N."/>
            <person name="Bastos I.M."/>
            <person name="Neves D."/>
            <person name="Silva I.G."/>
            <person name="Charneau S."/>
            <person name="Queiroz R.M."/>
            <person name="Raiol T."/>
            <person name="Oliveira J.V."/>
            <person name="Sousa M.V."/>
            <person name="Calvo E."/>
            <person name="Ribeiro J.M."/>
            <person name="Santana J.M."/>
        </authorList>
    </citation>
    <scope>NUCLEOTIDE SEQUENCE</scope>
    <source>
        <tissue evidence="2">Salivary glands</tissue>
    </source>
</reference>
<evidence type="ECO:0000313" key="2">
    <source>
        <dbReference type="EMBL" id="JAI54958.1"/>
    </source>
</evidence>
<sequence length="144" mass="16962">MSRDGRGLIVSIFKDFVNSLKPRQSKGNFVGKDNYGNQYFETPSNHRRFTRYYVPKGGDVTKFDEGLPAEWESWLRHRRKTPPTEEEVAQNLAMLKMRREQALKIEEKFKSKKLDEKNSTRTSTSFPQYVDFELYPGKKSEEKT</sequence>
<dbReference type="EMBL" id="GDKW01001637">
    <property type="protein sequence ID" value="JAI54958.1"/>
    <property type="molecule type" value="mRNA"/>
</dbReference>
<dbReference type="InterPro" id="IPR007763">
    <property type="entry name" value="NDUFA12"/>
</dbReference>
<organism evidence="2">
    <name type="scientific">Rhodnius neglectus</name>
    <dbReference type="NCBI Taxonomy" id="72488"/>
    <lineage>
        <taxon>Eukaryota</taxon>
        <taxon>Metazoa</taxon>
        <taxon>Ecdysozoa</taxon>
        <taxon>Arthropoda</taxon>
        <taxon>Hexapoda</taxon>
        <taxon>Insecta</taxon>
        <taxon>Pterygota</taxon>
        <taxon>Neoptera</taxon>
        <taxon>Paraneoptera</taxon>
        <taxon>Hemiptera</taxon>
        <taxon>Heteroptera</taxon>
        <taxon>Panheteroptera</taxon>
        <taxon>Cimicomorpha</taxon>
        <taxon>Reduviidae</taxon>
        <taxon>Triatominae</taxon>
        <taxon>Rhodnius</taxon>
    </lineage>
</organism>
<proteinExistence type="evidence at transcript level"/>
<dbReference type="InterPro" id="IPR052618">
    <property type="entry name" value="ComplexI_NDUFA12"/>
</dbReference>
<dbReference type="PANTHER" id="PTHR32470:SF2">
    <property type="entry name" value="NADH DEHYDROGENASE [UBIQUINONE] 1 ALPHA SUBCOMPLEX ASSEMBLY FACTOR 2"/>
    <property type="match status" value="1"/>
</dbReference>
<dbReference type="AlphaFoldDB" id="A0A0P4VPN3"/>
<name>A0A0P4VPN3_9HEMI</name>
<dbReference type="Pfam" id="PF05071">
    <property type="entry name" value="NDUFA12"/>
    <property type="match status" value="1"/>
</dbReference>
<dbReference type="GO" id="GO:0045271">
    <property type="term" value="C:respiratory chain complex I"/>
    <property type="evidence" value="ECO:0007669"/>
    <property type="project" value="InterPro"/>
</dbReference>
<dbReference type="GO" id="GO:0005739">
    <property type="term" value="C:mitochondrion"/>
    <property type="evidence" value="ECO:0007669"/>
    <property type="project" value="TreeGrafter"/>
</dbReference>